<evidence type="ECO:0000256" key="1">
    <source>
        <dbReference type="ARBA" id="ARBA00022692"/>
    </source>
</evidence>
<accession>A0A5J4UHJ1</accession>
<organism evidence="6 7">
    <name type="scientific">Streblomastix strix</name>
    <dbReference type="NCBI Taxonomy" id="222440"/>
    <lineage>
        <taxon>Eukaryota</taxon>
        <taxon>Metamonada</taxon>
        <taxon>Preaxostyla</taxon>
        <taxon>Oxymonadida</taxon>
        <taxon>Streblomastigidae</taxon>
        <taxon>Streblomastix</taxon>
    </lineage>
</organism>
<evidence type="ECO:0000256" key="2">
    <source>
        <dbReference type="ARBA" id="ARBA00022989"/>
    </source>
</evidence>
<gene>
    <name evidence="6" type="ORF">EZS28_035458</name>
</gene>
<dbReference type="Proteomes" id="UP000324800">
    <property type="component" value="Unassembled WGS sequence"/>
</dbReference>
<proteinExistence type="predicted"/>
<sequence length="123" mass="14214">AIKHPFIIPALLIDGYISLFVSILFLLFISWLIGLFLMIFCIVWIVAVHIFGRIYRSHHKKFTVNSISRTIIYEEIPVQCGFCLYNEQEKQSADKADDIQDDDKQQQTHTGLEINPTEDAEDV</sequence>
<protein>
    <submittedName>
        <fullName evidence="6">Uncharacterized protein</fullName>
    </submittedName>
</protein>
<evidence type="ECO:0000256" key="5">
    <source>
        <dbReference type="SAM" id="Phobius"/>
    </source>
</evidence>
<evidence type="ECO:0000256" key="4">
    <source>
        <dbReference type="SAM" id="MobiDB-lite"/>
    </source>
</evidence>
<keyword evidence="1 5" id="KW-0812">Transmembrane</keyword>
<dbReference type="GO" id="GO:0016020">
    <property type="term" value="C:membrane"/>
    <property type="evidence" value="ECO:0007669"/>
    <property type="project" value="InterPro"/>
</dbReference>
<keyword evidence="2 5" id="KW-1133">Transmembrane helix</keyword>
<comment type="caution">
    <text evidence="6">The sequence shown here is derived from an EMBL/GenBank/DDBJ whole genome shotgun (WGS) entry which is preliminary data.</text>
</comment>
<dbReference type="EMBL" id="SNRW01016781">
    <property type="protein sequence ID" value="KAA6369015.1"/>
    <property type="molecule type" value="Genomic_DNA"/>
</dbReference>
<dbReference type="AlphaFoldDB" id="A0A5J4UHJ1"/>
<keyword evidence="3 5" id="KW-0472">Membrane</keyword>
<dbReference type="SUPFAM" id="SSF90123">
    <property type="entry name" value="ABC transporter transmembrane region"/>
    <property type="match status" value="1"/>
</dbReference>
<evidence type="ECO:0000313" key="7">
    <source>
        <dbReference type="Proteomes" id="UP000324800"/>
    </source>
</evidence>
<dbReference type="GO" id="GO:0005524">
    <property type="term" value="F:ATP binding"/>
    <property type="evidence" value="ECO:0007669"/>
    <property type="project" value="InterPro"/>
</dbReference>
<name>A0A5J4UHJ1_9EUKA</name>
<feature type="transmembrane region" description="Helical" evidence="5">
    <location>
        <begin position="7"/>
        <end position="29"/>
    </location>
</feature>
<feature type="non-terminal residue" evidence="6">
    <location>
        <position position="1"/>
    </location>
</feature>
<evidence type="ECO:0000313" key="6">
    <source>
        <dbReference type="EMBL" id="KAA6369015.1"/>
    </source>
</evidence>
<feature type="compositionally biased region" description="Basic and acidic residues" evidence="4">
    <location>
        <begin position="93"/>
        <end position="106"/>
    </location>
</feature>
<reference evidence="6 7" key="1">
    <citation type="submission" date="2019-03" db="EMBL/GenBank/DDBJ databases">
        <title>Single cell metagenomics reveals metabolic interactions within the superorganism composed of flagellate Streblomastix strix and complex community of Bacteroidetes bacteria on its surface.</title>
        <authorList>
            <person name="Treitli S.C."/>
            <person name="Kolisko M."/>
            <person name="Husnik F."/>
            <person name="Keeling P."/>
            <person name="Hampl V."/>
        </authorList>
    </citation>
    <scope>NUCLEOTIDE SEQUENCE [LARGE SCALE GENOMIC DNA]</scope>
    <source>
        <strain evidence="6">ST1C</strain>
    </source>
</reference>
<feature type="transmembrane region" description="Helical" evidence="5">
    <location>
        <begin position="35"/>
        <end position="55"/>
    </location>
</feature>
<dbReference type="InterPro" id="IPR036640">
    <property type="entry name" value="ABC1_TM_sf"/>
</dbReference>
<feature type="region of interest" description="Disordered" evidence="4">
    <location>
        <begin position="93"/>
        <end position="123"/>
    </location>
</feature>
<evidence type="ECO:0000256" key="3">
    <source>
        <dbReference type="ARBA" id="ARBA00023136"/>
    </source>
</evidence>